<evidence type="ECO:0000313" key="2">
    <source>
        <dbReference type="Proteomes" id="UP000236248"/>
    </source>
</evidence>
<name>A0A2K5AQ55_9ARCH</name>
<keyword evidence="2" id="KW-1185">Reference proteome</keyword>
<accession>A0A2K5AQ55</accession>
<dbReference type="Proteomes" id="UP000236248">
    <property type="component" value="Chromosome NCAV"/>
</dbReference>
<evidence type="ECO:0008006" key="3">
    <source>
        <dbReference type="Google" id="ProtNLM"/>
    </source>
</evidence>
<evidence type="ECO:0000313" key="1">
    <source>
        <dbReference type="EMBL" id="SPC33772.1"/>
    </source>
</evidence>
<proteinExistence type="predicted"/>
<organism evidence="1 2">
    <name type="scientific">Candidatus Nitrosocaldus cavascurensis</name>
    <dbReference type="NCBI Taxonomy" id="2058097"/>
    <lineage>
        <taxon>Archaea</taxon>
        <taxon>Nitrososphaerota</taxon>
        <taxon>Nitrososphaeria</taxon>
        <taxon>Candidatus Nitrosocaldales</taxon>
        <taxon>Candidatus Nitrosocaldaceae</taxon>
        <taxon>Candidatus Nitrosocaldus</taxon>
    </lineage>
</organism>
<dbReference type="AlphaFoldDB" id="A0A2K5AQ55"/>
<dbReference type="KEGG" id="ncv:NCAV_0579"/>
<protein>
    <recommendedName>
        <fullName evidence="3">Nucleotidyltransferase family protein</fullName>
    </recommendedName>
</protein>
<dbReference type="GeneID" id="41594668"/>
<dbReference type="EMBL" id="LT981265">
    <property type="protein sequence ID" value="SPC33772.1"/>
    <property type="molecule type" value="Genomic_DNA"/>
</dbReference>
<dbReference type="RefSeq" id="WP_103287428.1">
    <property type="nucleotide sequence ID" value="NZ_LT981265.1"/>
</dbReference>
<reference evidence="2" key="1">
    <citation type="submission" date="2018-01" db="EMBL/GenBank/DDBJ databases">
        <authorList>
            <person name="Kerou L M."/>
        </authorList>
    </citation>
    <scope>NUCLEOTIDE SEQUENCE [LARGE SCALE GENOMIC DNA]</scope>
    <source>
        <strain evidence="2">SCU2</strain>
    </source>
</reference>
<gene>
    <name evidence="1" type="ORF">NCAV_0579</name>
</gene>
<sequence length="324" mass="37691">MMLSYNKFIKLVRSLGIPTIINGKENEYDNTMMSLARLNKIHLLYAIHTNNMSITLNSLYNISVSALLDVSKIFNNNKIDYAIFKTIKPFSYIPSDIDILIHYKDLNQAIKLLEEHNYSKYIKDSLCTTMRKDMNIDLYLDPSVSNLAYLDGELLMKHRCVKNINDTNVHTLTNYAEIIAVACHSFYKEQLFTLSDYYTLTILAEEHKRIDDIINFARINNAIDVLKVTANICKQITLQAFEIDHLIICKIADLLNRDVYNTHRDYPNGFITLPYKFPIIFVMKSLMKKVSEERGNITLMKGILKSISLRQLRKLLEHKVRDTY</sequence>